<evidence type="ECO:0000256" key="2">
    <source>
        <dbReference type="ARBA" id="ARBA00022679"/>
    </source>
</evidence>
<gene>
    <name evidence="6" type="ORF">J2S74_001454</name>
</gene>
<dbReference type="Pfam" id="PF02797">
    <property type="entry name" value="Chal_sti_synt_C"/>
    <property type="match status" value="1"/>
</dbReference>
<keyword evidence="3" id="KW-0012">Acyltransferase</keyword>
<proteinExistence type="inferred from homology"/>
<evidence type="ECO:0000313" key="7">
    <source>
        <dbReference type="Proteomes" id="UP001230005"/>
    </source>
</evidence>
<evidence type="ECO:0000313" key="6">
    <source>
        <dbReference type="EMBL" id="MDQ0254081.1"/>
    </source>
</evidence>
<dbReference type="InterPro" id="IPR012328">
    <property type="entry name" value="Chalcone/stilbene_synt_C"/>
</dbReference>
<organism evidence="6 7">
    <name type="scientific">Evansella vedderi</name>
    <dbReference type="NCBI Taxonomy" id="38282"/>
    <lineage>
        <taxon>Bacteria</taxon>
        <taxon>Bacillati</taxon>
        <taxon>Bacillota</taxon>
        <taxon>Bacilli</taxon>
        <taxon>Bacillales</taxon>
        <taxon>Bacillaceae</taxon>
        <taxon>Evansella</taxon>
    </lineage>
</organism>
<feature type="domain" description="Chalcone/stilbene synthase N-terminal" evidence="4">
    <location>
        <begin position="4"/>
        <end position="205"/>
    </location>
</feature>
<sequence length="365" mass="40624">MPSIVSVSTAIPPYKISNSETEEVVKELFKDSFADIERLLTIFNNGQIHKRHFVVPKEWFKDSHSFEEKNNLYIQHSVELGVEAIESCLSDKKFLNKIIYVDDIDAIFFVSSSGIATPTIDAWIMNELSFSQHTKRIPLWGLGCAGGGAGMSRAYEYCLAYPNAKVLLLCVELCSLTFQKDDTRKSNLVGTSLFADGVSCALIVGDEVVKGEKLSKKPVPSILGTQSTLMKNSLDVMGWHVNDHGLQVIFSKDIPTIVQQWLKPNIETFLLEKNIELQQIGHFVAHPGGKKVLDSYEKALGYDRGMTETARTILKNFGNMSSATILYVLKEFMTQGPEQGDLGLMTALGPGFSSELLLLEWRDSE</sequence>
<keyword evidence="2" id="KW-0808">Transferase</keyword>
<dbReference type="Pfam" id="PF00195">
    <property type="entry name" value="Chal_sti_synt_N"/>
    <property type="match status" value="1"/>
</dbReference>
<protein>
    <submittedName>
        <fullName evidence="6">Alkylresorcinol/alkylpyrone synthase</fullName>
    </submittedName>
</protein>
<name>A0ABT9ZTS0_9BACI</name>
<accession>A0ABT9ZTS0</accession>
<evidence type="ECO:0000259" key="4">
    <source>
        <dbReference type="Pfam" id="PF00195"/>
    </source>
</evidence>
<dbReference type="InterPro" id="IPR016039">
    <property type="entry name" value="Thiolase-like"/>
</dbReference>
<dbReference type="InterPro" id="IPR011141">
    <property type="entry name" value="Polyketide_synthase_type-III"/>
</dbReference>
<comment type="caution">
    <text evidence="6">The sequence shown here is derived from an EMBL/GenBank/DDBJ whole genome shotgun (WGS) entry which is preliminary data.</text>
</comment>
<dbReference type="Gene3D" id="3.40.47.10">
    <property type="match status" value="2"/>
</dbReference>
<dbReference type="PANTHER" id="PTHR11877">
    <property type="entry name" value="HYDROXYMETHYLGLUTARYL-COA SYNTHASE"/>
    <property type="match status" value="1"/>
</dbReference>
<dbReference type="CDD" id="cd00831">
    <property type="entry name" value="CHS_like"/>
    <property type="match status" value="1"/>
</dbReference>
<comment type="similarity">
    <text evidence="1">Belongs to the thiolase-like superfamily. Chalcone/stilbene synthases family.</text>
</comment>
<evidence type="ECO:0000256" key="1">
    <source>
        <dbReference type="ARBA" id="ARBA00005531"/>
    </source>
</evidence>
<keyword evidence="7" id="KW-1185">Reference proteome</keyword>
<reference evidence="6 7" key="1">
    <citation type="submission" date="2023-07" db="EMBL/GenBank/DDBJ databases">
        <title>Genomic Encyclopedia of Type Strains, Phase IV (KMG-IV): sequencing the most valuable type-strain genomes for metagenomic binning, comparative biology and taxonomic classification.</title>
        <authorList>
            <person name="Goeker M."/>
        </authorList>
    </citation>
    <scope>NUCLEOTIDE SEQUENCE [LARGE SCALE GENOMIC DNA]</scope>
    <source>
        <strain evidence="6 7">DSM 9768</strain>
    </source>
</reference>
<dbReference type="SUPFAM" id="SSF53901">
    <property type="entry name" value="Thiolase-like"/>
    <property type="match status" value="1"/>
</dbReference>
<feature type="domain" description="Chalcone/stilbene synthase C-terminal" evidence="5">
    <location>
        <begin position="227"/>
        <end position="359"/>
    </location>
</feature>
<dbReference type="PIRSF" id="PIRSF000451">
    <property type="entry name" value="PKS_III"/>
    <property type="match status" value="1"/>
</dbReference>
<dbReference type="InterPro" id="IPR001099">
    <property type="entry name" value="Chalcone/stilbene_synt_N"/>
</dbReference>
<evidence type="ECO:0000259" key="5">
    <source>
        <dbReference type="Pfam" id="PF02797"/>
    </source>
</evidence>
<dbReference type="EMBL" id="JAUSUG010000004">
    <property type="protein sequence ID" value="MDQ0254081.1"/>
    <property type="molecule type" value="Genomic_DNA"/>
</dbReference>
<dbReference type="Proteomes" id="UP001230005">
    <property type="component" value="Unassembled WGS sequence"/>
</dbReference>
<evidence type="ECO:0000256" key="3">
    <source>
        <dbReference type="ARBA" id="ARBA00023315"/>
    </source>
</evidence>
<dbReference type="PANTHER" id="PTHR11877:SF99">
    <property type="entry name" value="1,3,6,8-TETRAHYDROXYNAPHTHALENE SYNTHASE"/>
    <property type="match status" value="1"/>
</dbReference>